<keyword evidence="1" id="KW-0175">Coiled coil</keyword>
<accession>A0A8B8CNQ7</accession>
<gene>
    <name evidence="4" type="primary">LOC111120760</name>
</gene>
<feature type="coiled-coil region" evidence="1">
    <location>
        <begin position="258"/>
        <end position="320"/>
    </location>
</feature>
<name>A0A8B8CNQ7_CRAVI</name>
<reference evidence="3" key="1">
    <citation type="submission" date="2024-06" db="UniProtKB">
        <authorList>
            <consortium name="RefSeq"/>
        </authorList>
    </citation>
    <scope>NUCLEOTIDE SEQUENCE [LARGE SCALE GENOMIC DNA]</scope>
</reference>
<dbReference type="OrthoDB" id="8197715at2759"/>
<evidence type="ECO:0000313" key="3">
    <source>
        <dbReference type="Proteomes" id="UP000694844"/>
    </source>
</evidence>
<dbReference type="InterPro" id="IPR038891">
    <property type="entry name" value="FSIP2"/>
</dbReference>
<dbReference type="KEGG" id="cvn:111120760"/>
<dbReference type="PANTHER" id="PTHR47315">
    <property type="entry name" value="FIBROUS SHEATH INTERACTING PROTEIN 2"/>
    <property type="match status" value="1"/>
</dbReference>
<organism evidence="3 4">
    <name type="scientific">Crassostrea virginica</name>
    <name type="common">Eastern oyster</name>
    <dbReference type="NCBI Taxonomy" id="6565"/>
    <lineage>
        <taxon>Eukaryota</taxon>
        <taxon>Metazoa</taxon>
        <taxon>Spiralia</taxon>
        <taxon>Lophotrochozoa</taxon>
        <taxon>Mollusca</taxon>
        <taxon>Bivalvia</taxon>
        <taxon>Autobranchia</taxon>
        <taxon>Pteriomorphia</taxon>
        <taxon>Ostreida</taxon>
        <taxon>Ostreoidea</taxon>
        <taxon>Ostreidae</taxon>
        <taxon>Crassostrea</taxon>
    </lineage>
</organism>
<reference evidence="4" key="2">
    <citation type="submission" date="2025-08" db="UniProtKB">
        <authorList>
            <consortium name="RefSeq"/>
        </authorList>
    </citation>
    <scope>IDENTIFICATION</scope>
    <source>
        <tissue evidence="4">Whole sample</tissue>
    </source>
</reference>
<sequence length="409" mass="49783">MSSGRRRSPGVGVPPTVFQVPMLPNPAGPIKLCTTKLCEPLYKVNDFVFDLSDPYCHVISNEYQPLHDPHLKNHFNLPRMQRHLRKKGFITEKGQVICNLREFNQYRQYLRKICLLEMSKERKEKEEEEKLQKMAGCEKRERPESRGSQVRRRLHQMREESRQKIIRDIMEKEHRLKERLNEIETNTRMLEKERRMRLQRRYAAVAEYHDKMMRENVMLNRKWKQRERLRQLRLEEYKRQRLLSKQKRNLEMWNIRVAEQMQRMAAEEEAQKSEEIRREKSRAERDRRFNLHREKLRVQLEEIQRQSQNEREKTEREHNERLSRRLAVVKLRMANKRRGRRSRNRFESLWTLEDILREISVSDLRFTGKRSTGQFLSMLNDVLDAEIKKLGETNLATTTRRKSLVRLGR</sequence>
<evidence type="ECO:0000256" key="2">
    <source>
        <dbReference type="SAM" id="MobiDB-lite"/>
    </source>
</evidence>
<evidence type="ECO:0000313" key="4">
    <source>
        <dbReference type="RefSeq" id="XP_022317420.1"/>
    </source>
</evidence>
<dbReference type="RefSeq" id="XP_022317420.1">
    <property type="nucleotide sequence ID" value="XM_022461712.1"/>
</dbReference>
<keyword evidence="3" id="KW-1185">Reference proteome</keyword>
<dbReference type="PANTHER" id="PTHR47315:SF3">
    <property type="entry name" value="FIBROUS SHEATH-INTERACTING PROTEIN 2-LIKE"/>
    <property type="match status" value="1"/>
</dbReference>
<dbReference type="GeneID" id="111120760"/>
<feature type="coiled-coil region" evidence="1">
    <location>
        <begin position="166"/>
        <end position="193"/>
    </location>
</feature>
<evidence type="ECO:0000256" key="1">
    <source>
        <dbReference type="SAM" id="Coils"/>
    </source>
</evidence>
<proteinExistence type="predicted"/>
<feature type="compositionally biased region" description="Basic and acidic residues" evidence="2">
    <location>
        <begin position="125"/>
        <end position="145"/>
    </location>
</feature>
<feature type="region of interest" description="Disordered" evidence="2">
    <location>
        <begin position="125"/>
        <end position="157"/>
    </location>
</feature>
<protein>
    <submittedName>
        <fullName evidence="4">Fibrous sheath-interacting protein 2-like</fullName>
    </submittedName>
</protein>
<dbReference type="Proteomes" id="UP000694844">
    <property type="component" value="Chromosome 1"/>
</dbReference>
<dbReference type="AlphaFoldDB" id="A0A8B8CNQ7"/>